<evidence type="ECO:0000256" key="5">
    <source>
        <dbReference type="ARBA" id="ARBA00022989"/>
    </source>
</evidence>
<reference evidence="8 9" key="1">
    <citation type="submission" date="2012-06" db="EMBL/GenBank/DDBJ databases">
        <title>Finished chromosome of genome of Microcoleus sp. PCC 7113.</title>
        <authorList>
            <consortium name="US DOE Joint Genome Institute"/>
            <person name="Gugger M."/>
            <person name="Coursin T."/>
            <person name="Rippka R."/>
            <person name="Tandeau De Marsac N."/>
            <person name="Huntemann M."/>
            <person name="Wei C.-L."/>
            <person name="Han J."/>
            <person name="Detter J.C."/>
            <person name="Han C."/>
            <person name="Tapia R."/>
            <person name="Chen A."/>
            <person name="Kyrpides N."/>
            <person name="Mavromatis K."/>
            <person name="Markowitz V."/>
            <person name="Szeto E."/>
            <person name="Ivanova N."/>
            <person name="Pagani I."/>
            <person name="Pati A."/>
            <person name="Goodwin L."/>
            <person name="Nordberg H.P."/>
            <person name="Cantor M.N."/>
            <person name="Hua S.X."/>
            <person name="Woyke T."/>
            <person name="Kerfeld C.A."/>
        </authorList>
    </citation>
    <scope>NUCLEOTIDE SEQUENCE [LARGE SCALE GENOMIC DNA]</scope>
    <source>
        <strain evidence="8 9">PCC 7113</strain>
    </source>
</reference>
<feature type="transmembrane region" description="Helical" evidence="7">
    <location>
        <begin position="239"/>
        <end position="258"/>
    </location>
</feature>
<dbReference type="PANTHER" id="PTHR30250">
    <property type="entry name" value="PST FAMILY PREDICTED COLANIC ACID TRANSPORTER"/>
    <property type="match status" value="1"/>
</dbReference>
<dbReference type="KEGG" id="mic:Mic7113_4128"/>
<keyword evidence="3" id="KW-1003">Cell membrane</keyword>
<name>K9WHD4_9CYAN</name>
<dbReference type="GO" id="GO:0005886">
    <property type="term" value="C:plasma membrane"/>
    <property type="evidence" value="ECO:0007669"/>
    <property type="project" value="UniProtKB-SubCell"/>
</dbReference>
<keyword evidence="9" id="KW-1185">Reference proteome</keyword>
<keyword evidence="4 7" id="KW-0812">Transmembrane</keyword>
<dbReference type="PANTHER" id="PTHR30250:SF10">
    <property type="entry name" value="LIPOPOLYSACCHARIDE BIOSYNTHESIS PROTEIN WZXC"/>
    <property type="match status" value="1"/>
</dbReference>
<evidence type="ECO:0000256" key="1">
    <source>
        <dbReference type="ARBA" id="ARBA00004651"/>
    </source>
</evidence>
<dbReference type="CDD" id="cd13127">
    <property type="entry name" value="MATE_tuaB_like"/>
    <property type="match status" value="1"/>
</dbReference>
<dbReference type="HOGENOM" id="CLU_026911_7_0_3"/>
<dbReference type="Pfam" id="PF13440">
    <property type="entry name" value="Polysacc_synt_3"/>
    <property type="match status" value="1"/>
</dbReference>
<evidence type="ECO:0000256" key="4">
    <source>
        <dbReference type="ARBA" id="ARBA00022692"/>
    </source>
</evidence>
<sequence length="427" mass="47491">MLIFKKLRHILSGQFIRNFGWMGGAELANRVFRLGTTVVLARLLTPQDYGLVAIVLTTNEFSNVFTLRSGIGSKIIQADEKELSVISNTAYWLNWILCGSLFTIQCLAAFPIALFYHNTQLILPICVTAIVYLMLPFFLVQGALIQRENRLNIFALCNVTQSLIGNILTIALAIMGLGMWAIVLPIVLSTPVWVVICRRSHTWRAPKSISFAHWQKIARFGTNILGVELLTKLRSNIDYLIIGHFLGVDALGIYYFAFNAGLGISMNVLGAFTSALYPHLCEVRGDLKQLKQRFFSSLKTTMAVMFPLILAQSSLAPIYVPIIFGQKWVSAIPILTIICLSALSYPLYSSTNSLLTAVNKTHVTLRFSLIYTMIFALAILVAVKWGILWVAASVLTCQLLLPPAYSISAIRYVFAKHSSFSLAEEKP</sequence>
<feature type="transmembrane region" description="Helical" evidence="7">
    <location>
        <begin position="264"/>
        <end position="281"/>
    </location>
</feature>
<feature type="transmembrane region" description="Helical" evidence="7">
    <location>
        <begin position="369"/>
        <end position="392"/>
    </location>
</feature>
<dbReference type="RefSeq" id="WP_015183966.1">
    <property type="nucleotide sequence ID" value="NC_019738.1"/>
</dbReference>
<dbReference type="OrthoDB" id="9770347at2"/>
<feature type="transmembrane region" description="Helical" evidence="7">
    <location>
        <begin position="91"/>
        <end position="115"/>
    </location>
</feature>
<feature type="transmembrane region" description="Helical" evidence="7">
    <location>
        <begin position="151"/>
        <end position="174"/>
    </location>
</feature>
<evidence type="ECO:0000256" key="7">
    <source>
        <dbReference type="SAM" id="Phobius"/>
    </source>
</evidence>
<accession>K9WHD4</accession>
<dbReference type="InterPro" id="IPR050833">
    <property type="entry name" value="Poly_Biosynth_Transport"/>
</dbReference>
<evidence type="ECO:0000313" key="8">
    <source>
        <dbReference type="EMBL" id="AFZ19830.1"/>
    </source>
</evidence>
<proteinExistence type="inferred from homology"/>
<evidence type="ECO:0000313" key="9">
    <source>
        <dbReference type="Proteomes" id="UP000010471"/>
    </source>
</evidence>
<dbReference type="EMBL" id="CP003630">
    <property type="protein sequence ID" value="AFZ19830.1"/>
    <property type="molecule type" value="Genomic_DNA"/>
</dbReference>
<feature type="transmembrane region" description="Helical" evidence="7">
    <location>
        <begin position="180"/>
        <end position="197"/>
    </location>
</feature>
<evidence type="ECO:0000256" key="3">
    <source>
        <dbReference type="ARBA" id="ARBA00022475"/>
    </source>
</evidence>
<organism evidence="8 9">
    <name type="scientific">Allocoleopsis franciscana PCC 7113</name>
    <dbReference type="NCBI Taxonomy" id="1173027"/>
    <lineage>
        <taxon>Bacteria</taxon>
        <taxon>Bacillati</taxon>
        <taxon>Cyanobacteriota</taxon>
        <taxon>Cyanophyceae</taxon>
        <taxon>Coleofasciculales</taxon>
        <taxon>Coleofasciculaceae</taxon>
        <taxon>Allocoleopsis</taxon>
        <taxon>Allocoleopsis franciscana</taxon>
    </lineage>
</organism>
<feature type="transmembrane region" description="Helical" evidence="7">
    <location>
        <begin position="302"/>
        <end position="322"/>
    </location>
</feature>
<protein>
    <submittedName>
        <fullName evidence="8">Membrane protein involved in the export of O-antigen and teichoic acid</fullName>
    </submittedName>
</protein>
<comment type="similarity">
    <text evidence="2">Belongs to the polysaccharide synthase family.</text>
</comment>
<gene>
    <name evidence="8" type="ORF">Mic7113_4128</name>
</gene>
<dbReference type="STRING" id="1173027.Mic7113_4128"/>
<dbReference type="AlphaFoldDB" id="K9WHD4"/>
<dbReference type="PATRIC" id="fig|1173027.3.peg.4559"/>
<dbReference type="Proteomes" id="UP000010471">
    <property type="component" value="Chromosome"/>
</dbReference>
<keyword evidence="6 7" id="KW-0472">Membrane</keyword>
<keyword evidence="5 7" id="KW-1133">Transmembrane helix</keyword>
<comment type="subcellular location">
    <subcellularLocation>
        <location evidence="1">Cell membrane</location>
        <topology evidence="1">Multi-pass membrane protein</topology>
    </subcellularLocation>
</comment>
<evidence type="ECO:0000256" key="2">
    <source>
        <dbReference type="ARBA" id="ARBA00007430"/>
    </source>
</evidence>
<feature type="transmembrane region" description="Helical" evidence="7">
    <location>
        <begin position="121"/>
        <end position="139"/>
    </location>
</feature>
<feature type="transmembrane region" description="Helical" evidence="7">
    <location>
        <begin position="328"/>
        <end position="348"/>
    </location>
</feature>
<dbReference type="eggNOG" id="COG2244">
    <property type="taxonomic scope" value="Bacteria"/>
</dbReference>
<evidence type="ECO:0000256" key="6">
    <source>
        <dbReference type="ARBA" id="ARBA00023136"/>
    </source>
</evidence>